<protein>
    <submittedName>
        <fullName evidence="2">Uncharacterized protein</fullName>
    </submittedName>
</protein>
<name>A0A9N7Z1H0_PLEPL</name>
<feature type="compositionally biased region" description="Acidic residues" evidence="1">
    <location>
        <begin position="109"/>
        <end position="118"/>
    </location>
</feature>
<organism evidence="2 3">
    <name type="scientific">Pleuronectes platessa</name>
    <name type="common">European plaice</name>
    <dbReference type="NCBI Taxonomy" id="8262"/>
    <lineage>
        <taxon>Eukaryota</taxon>
        <taxon>Metazoa</taxon>
        <taxon>Chordata</taxon>
        <taxon>Craniata</taxon>
        <taxon>Vertebrata</taxon>
        <taxon>Euteleostomi</taxon>
        <taxon>Actinopterygii</taxon>
        <taxon>Neopterygii</taxon>
        <taxon>Teleostei</taxon>
        <taxon>Neoteleostei</taxon>
        <taxon>Acanthomorphata</taxon>
        <taxon>Carangaria</taxon>
        <taxon>Pleuronectiformes</taxon>
        <taxon>Pleuronectoidei</taxon>
        <taxon>Pleuronectidae</taxon>
        <taxon>Pleuronectes</taxon>
    </lineage>
</organism>
<feature type="region of interest" description="Disordered" evidence="1">
    <location>
        <begin position="209"/>
        <end position="233"/>
    </location>
</feature>
<comment type="caution">
    <text evidence="2">The sequence shown here is derived from an EMBL/GenBank/DDBJ whole genome shotgun (WGS) entry which is preliminary data.</text>
</comment>
<dbReference type="EMBL" id="CADEAL010003958">
    <property type="protein sequence ID" value="CAB1447809.1"/>
    <property type="molecule type" value="Genomic_DNA"/>
</dbReference>
<dbReference type="Proteomes" id="UP001153269">
    <property type="component" value="Unassembled WGS sequence"/>
</dbReference>
<gene>
    <name evidence="2" type="ORF">PLEPLA_LOCUS35485</name>
</gene>
<feature type="compositionally biased region" description="Basic and acidic residues" evidence="1">
    <location>
        <begin position="127"/>
        <end position="139"/>
    </location>
</feature>
<accession>A0A9N7Z1H0</accession>
<reference evidence="2" key="1">
    <citation type="submission" date="2020-03" db="EMBL/GenBank/DDBJ databases">
        <authorList>
            <person name="Weist P."/>
        </authorList>
    </citation>
    <scope>NUCLEOTIDE SEQUENCE</scope>
</reference>
<keyword evidence="3" id="KW-1185">Reference proteome</keyword>
<evidence type="ECO:0000256" key="1">
    <source>
        <dbReference type="SAM" id="MobiDB-lite"/>
    </source>
</evidence>
<evidence type="ECO:0000313" key="2">
    <source>
        <dbReference type="EMBL" id="CAB1447809.1"/>
    </source>
</evidence>
<dbReference type="AlphaFoldDB" id="A0A9N7Z1H0"/>
<evidence type="ECO:0000313" key="3">
    <source>
        <dbReference type="Proteomes" id="UP001153269"/>
    </source>
</evidence>
<sequence>MEGVVQKQPEPLTSSADTAYLHPRPCFSISLYNKVESPRSGKEKAEEEPGEEEEEGNKEEEEAVEEEEEGEEEEGEEAAEDHDSPAHRRHHPFLLTPQVGTFAHMQHVDDDDEDEGVNDDSSCSSLRLDRGARAEEDRAAYLPNSNTTPGAMQANEKVFDGGVMPEANGKDPNPSGQTEGPKWQKPRLTRKSLMKCCLVKWIIASTTQQGPVETTMTSRKRDLLPETTSFTHG</sequence>
<feature type="compositionally biased region" description="Acidic residues" evidence="1">
    <location>
        <begin position="48"/>
        <end position="80"/>
    </location>
</feature>
<proteinExistence type="predicted"/>
<feature type="region of interest" description="Disordered" evidence="1">
    <location>
        <begin position="1"/>
        <end position="188"/>
    </location>
</feature>
<feature type="compositionally biased region" description="Basic and acidic residues" evidence="1">
    <location>
        <begin position="36"/>
        <end position="47"/>
    </location>
</feature>